<organism evidence="1 2">
    <name type="scientific">Armillaria borealis</name>
    <dbReference type="NCBI Taxonomy" id="47425"/>
    <lineage>
        <taxon>Eukaryota</taxon>
        <taxon>Fungi</taxon>
        <taxon>Dikarya</taxon>
        <taxon>Basidiomycota</taxon>
        <taxon>Agaricomycotina</taxon>
        <taxon>Agaricomycetes</taxon>
        <taxon>Agaricomycetidae</taxon>
        <taxon>Agaricales</taxon>
        <taxon>Marasmiineae</taxon>
        <taxon>Physalacriaceae</taxon>
        <taxon>Armillaria</taxon>
    </lineage>
</organism>
<accession>A0AA39MVD0</accession>
<protein>
    <submittedName>
        <fullName evidence="1">Uncharacterized protein</fullName>
    </submittedName>
</protein>
<proteinExistence type="predicted"/>
<evidence type="ECO:0000313" key="2">
    <source>
        <dbReference type="Proteomes" id="UP001175226"/>
    </source>
</evidence>
<name>A0AA39MVD0_9AGAR</name>
<gene>
    <name evidence="1" type="ORF">EV421DRAFT_2017215</name>
</gene>
<dbReference type="EMBL" id="JAUEPT010000011">
    <property type="protein sequence ID" value="KAK0447573.1"/>
    <property type="molecule type" value="Genomic_DNA"/>
</dbReference>
<evidence type="ECO:0000313" key="1">
    <source>
        <dbReference type="EMBL" id="KAK0447573.1"/>
    </source>
</evidence>
<keyword evidence="2" id="KW-1185">Reference proteome</keyword>
<dbReference type="Proteomes" id="UP001175226">
    <property type="component" value="Unassembled WGS sequence"/>
</dbReference>
<dbReference type="AlphaFoldDB" id="A0AA39MVD0"/>
<sequence length="316" mass="36829">MRLVFHRSDQLIAGFVERYLLKNIASPPNETLTSRVPLPEHMWNHRWTQCSMGHIARDPDWRTSMSMLRVGPIEKSSKFHKRIISSRQTAKSWPSILRFLIALTWRLRYLRCWVVTLARQDNTPRASIQFLFDWVPLFFSTREVAAQYKKFLLLENSVLLLLLPFYYHDRYWVLTNVGSRDNPLFSLAKNPQEREDLFPCPVHHDLHENAEAGTDEQMFGPNLSARLAVRLSSHGGRKSNDRARLQISLDRRERRASNITSLFMSCCDFGTIAWLAARERDEQEWEKVGGNTACYDTTMNVSQTGMTSENAGFRYQ</sequence>
<comment type="caution">
    <text evidence="1">The sequence shown here is derived from an EMBL/GenBank/DDBJ whole genome shotgun (WGS) entry which is preliminary data.</text>
</comment>
<reference evidence="1" key="1">
    <citation type="submission" date="2023-06" db="EMBL/GenBank/DDBJ databases">
        <authorList>
            <consortium name="Lawrence Berkeley National Laboratory"/>
            <person name="Ahrendt S."/>
            <person name="Sahu N."/>
            <person name="Indic B."/>
            <person name="Wong-Bajracharya J."/>
            <person name="Merenyi Z."/>
            <person name="Ke H.-M."/>
            <person name="Monk M."/>
            <person name="Kocsube S."/>
            <person name="Drula E."/>
            <person name="Lipzen A."/>
            <person name="Balint B."/>
            <person name="Henrissat B."/>
            <person name="Andreopoulos B."/>
            <person name="Martin F.M."/>
            <person name="Harder C.B."/>
            <person name="Rigling D."/>
            <person name="Ford K.L."/>
            <person name="Foster G.D."/>
            <person name="Pangilinan J."/>
            <person name="Papanicolaou A."/>
            <person name="Barry K."/>
            <person name="LaButti K."/>
            <person name="Viragh M."/>
            <person name="Koriabine M."/>
            <person name="Yan M."/>
            <person name="Riley R."/>
            <person name="Champramary S."/>
            <person name="Plett K.L."/>
            <person name="Tsai I.J."/>
            <person name="Slot J."/>
            <person name="Sipos G."/>
            <person name="Plett J."/>
            <person name="Nagy L.G."/>
            <person name="Grigoriev I.V."/>
        </authorList>
    </citation>
    <scope>NUCLEOTIDE SEQUENCE</scope>
    <source>
        <strain evidence="1">FPL87.14</strain>
    </source>
</reference>